<organism evidence="1 2">
    <name type="scientific">Mycolicibacterium holsaticum</name>
    <dbReference type="NCBI Taxonomy" id="152142"/>
    <lineage>
        <taxon>Bacteria</taxon>
        <taxon>Bacillati</taxon>
        <taxon>Actinomycetota</taxon>
        <taxon>Actinomycetes</taxon>
        <taxon>Mycobacteriales</taxon>
        <taxon>Mycobacteriaceae</taxon>
        <taxon>Mycolicibacterium</taxon>
    </lineage>
</organism>
<name>A0A1E3RCB7_9MYCO</name>
<dbReference type="OrthoDB" id="191189at2"/>
<dbReference type="EMBL" id="MIGZ01000124">
    <property type="protein sequence ID" value="ODQ87489.1"/>
    <property type="molecule type" value="Genomic_DNA"/>
</dbReference>
<dbReference type="AlphaFoldDB" id="A0A1E3RCB7"/>
<keyword evidence="2" id="KW-1185">Reference proteome</keyword>
<proteinExistence type="predicted"/>
<accession>A0A1E3RCB7</accession>
<dbReference type="SUPFAM" id="SSF55961">
    <property type="entry name" value="Bet v1-like"/>
    <property type="match status" value="1"/>
</dbReference>
<evidence type="ECO:0000313" key="2">
    <source>
        <dbReference type="Proteomes" id="UP000094243"/>
    </source>
</evidence>
<dbReference type="InterPro" id="IPR019587">
    <property type="entry name" value="Polyketide_cyclase/dehydratase"/>
</dbReference>
<dbReference type="RefSeq" id="WP_069406689.1">
    <property type="nucleotide sequence ID" value="NZ_JBHRZJ010000004.1"/>
</dbReference>
<dbReference type="InterPro" id="IPR023393">
    <property type="entry name" value="START-like_dom_sf"/>
</dbReference>
<gene>
    <name evidence="1" type="ORF">BHQ17_19010</name>
</gene>
<dbReference type="Pfam" id="PF10604">
    <property type="entry name" value="Polyketide_cyc2"/>
    <property type="match status" value="1"/>
</dbReference>
<reference evidence="2" key="1">
    <citation type="submission" date="2016-09" db="EMBL/GenBank/DDBJ databases">
        <authorList>
            <person name="Greninger A.L."/>
            <person name="Jerome K.R."/>
            <person name="Mcnair B."/>
            <person name="Wallis C."/>
            <person name="Fang F."/>
        </authorList>
    </citation>
    <scope>NUCLEOTIDE SEQUENCE [LARGE SCALE GENOMIC DNA]</scope>
    <source>
        <strain evidence="2">M7</strain>
    </source>
</reference>
<dbReference type="Proteomes" id="UP000094243">
    <property type="component" value="Unassembled WGS sequence"/>
</dbReference>
<dbReference type="Gene3D" id="3.30.530.20">
    <property type="match status" value="1"/>
</dbReference>
<comment type="caution">
    <text evidence="1">The sequence shown here is derived from an EMBL/GenBank/DDBJ whole genome shotgun (WGS) entry which is preliminary data.</text>
</comment>
<sequence>MITQCAIEIDAPAGVVWDVFSDVERWPEWTASVTRLVALDGPELALGRRFELNQPRMPKLVWEVTEISPGRSWSWQQRSPGGLTVARHDVTPISDGRTQVRQQIDQRGPAGIAVGLLMRRMTKRYLDLEAAGLKARSEQLYRLDGPAS</sequence>
<evidence type="ECO:0000313" key="1">
    <source>
        <dbReference type="EMBL" id="ODQ87489.1"/>
    </source>
</evidence>
<dbReference type="CDD" id="cd08862">
    <property type="entry name" value="SRPBCC_Smu440-like"/>
    <property type="match status" value="1"/>
</dbReference>
<protein>
    <submittedName>
        <fullName evidence="1">Polyketide cyclase</fullName>
    </submittedName>
</protein>